<dbReference type="Gene3D" id="3.90.550.10">
    <property type="entry name" value="Spore Coat Polysaccharide Biosynthesis Protein SpsA, Chain A"/>
    <property type="match status" value="2"/>
</dbReference>
<gene>
    <name evidence="2" type="ORF">TSPGSL018_14631</name>
</gene>
<accession>A0A061R241</accession>
<evidence type="ECO:0000313" key="2">
    <source>
        <dbReference type="EMBL" id="JAC66033.1"/>
    </source>
</evidence>
<dbReference type="InterPro" id="IPR002495">
    <property type="entry name" value="Glyco_trans_8"/>
</dbReference>
<organism evidence="2">
    <name type="scientific">Tetraselmis sp. GSL018</name>
    <dbReference type="NCBI Taxonomy" id="582737"/>
    <lineage>
        <taxon>Eukaryota</taxon>
        <taxon>Viridiplantae</taxon>
        <taxon>Chlorophyta</taxon>
        <taxon>core chlorophytes</taxon>
        <taxon>Chlorodendrophyceae</taxon>
        <taxon>Chlorodendrales</taxon>
        <taxon>Chlorodendraceae</taxon>
        <taxon>Tetraselmis</taxon>
    </lineage>
</organism>
<sequence>MKEALRAYPVTRFAEQDFLNDFFKGHWNMLPLSFNWGKPNFWLCPELCRSEAVKVVHFSGAVKPWLRKPDGQWSDSVLARAIPEERKLLEDGNSGLTWAHEKWWSSFLFQTEAKVVCDATLSLRGDPRPACYSTLISGDSDYYKGVLALAGSLRRHGCRLPLLVAHTSDVPAAHCRAMREAGCELRLVDSEAFSSLRGTPKQPEFLVCYNKLSMWLWEDYKLVIYLDADVVVNRNIDHLEKLELPLDYIAAAPDLGFATNGTGNRNGERYFNAGVMIFRPDRRSHRRLMDALMTYGKITAYAEQDFLNDYFADRLVELPTEYNFIQDYWVGPSLPPSPMREESLRSLGEGLPAVVHYAGAKPWRCRLAERLLQGLSFGSEDERQRTVIALDRIQAEWEGALRAGTKTMSRAEDALRPEWGKECGGGIAGGPRKIRAEVGELQCAGARVPAA</sequence>
<evidence type="ECO:0000256" key="1">
    <source>
        <dbReference type="RuleBase" id="RU362027"/>
    </source>
</evidence>
<dbReference type="GO" id="GO:0016757">
    <property type="term" value="F:glycosyltransferase activity"/>
    <property type="evidence" value="ECO:0007669"/>
    <property type="project" value="InterPro"/>
</dbReference>
<dbReference type="Pfam" id="PF01501">
    <property type="entry name" value="Glyco_transf_8"/>
    <property type="match status" value="2"/>
</dbReference>
<comment type="similarity">
    <text evidence="1">Belongs to the glycosyltransferase 8 family.</text>
</comment>
<dbReference type="AlphaFoldDB" id="A0A061R241"/>
<protein>
    <recommendedName>
        <fullName evidence="1">Hexosyltransferase</fullName>
        <ecNumber evidence="1">2.4.1.-</ecNumber>
    </recommendedName>
</protein>
<name>A0A061R241_9CHLO</name>
<proteinExistence type="inferred from homology"/>
<dbReference type="InterPro" id="IPR029044">
    <property type="entry name" value="Nucleotide-diphossugar_trans"/>
</dbReference>
<dbReference type="EMBL" id="GBEZ01020653">
    <property type="protein sequence ID" value="JAC66033.1"/>
    <property type="molecule type" value="Transcribed_RNA"/>
</dbReference>
<reference evidence="2" key="1">
    <citation type="submission" date="2014-05" db="EMBL/GenBank/DDBJ databases">
        <title>The transcriptome of the halophilic microalga Tetraselmis sp. GSL018 isolated from the Great Salt Lake, Utah.</title>
        <authorList>
            <person name="Jinkerson R.E."/>
            <person name="D'Adamo S."/>
            <person name="Posewitz M.C."/>
        </authorList>
    </citation>
    <scope>NUCLEOTIDE SEQUENCE</scope>
    <source>
        <strain evidence="2">GSL018</strain>
    </source>
</reference>
<dbReference type="InterPro" id="IPR050587">
    <property type="entry name" value="GNT1/Glycosyltrans_8"/>
</dbReference>
<dbReference type="PANTHER" id="PTHR11183">
    <property type="entry name" value="GLYCOGENIN SUBFAMILY MEMBER"/>
    <property type="match status" value="1"/>
</dbReference>
<dbReference type="SUPFAM" id="SSF53448">
    <property type="entry name" value="Nucleotide-diphospho-sugar transferases"/>
    <property type="match status" value="2"/>
</dbReference>
<dbReference type="EC" id="2.4.1.-" evidence="1"/>